<dbReference type="EMBL" id="JAWDJX010000041">
    <property type="protein sequence ID" value="KAK3049320.1"/>
    <property type="molecule type" value="Genomic_DNA"/>
</dbReference>
<reference evidence="2" key="1">
    <citation type="submission" date="2023-04" db="EMBL/GenBank/DDBJ databases">
        <title>Black Yeasts Isolated from many extreme environments.</title>
        <authorList>
            <person name="Coleine C."/>
            <person name="Stajich J.E."/>
            <person name="Selbmann L."/>
        </authorList>
    </citation>
    <scope>NUCLEOTIDE SEQUENCE</scope>
    <source>
        <strain evidence="2">CCFEE 5312</strain>
    </source>
</reference>
<feature type="compositionally biased region" description="Basic and acidic residues" evidence="1">
    <location>
        <begin position="77"/>
        <end position="95"/>
    </location>
</feature>
<feature type="compositionally biased region" description="Polar residues" evidence="1">
    <location>
        <begin position="21"/>
        <end position="32"/>
    </location>
</feature>
<name>A0AAJ0DG98_9PEZI</name>
<evidence type="ECO:0000313" key="2">
    <source>
        <dbReference type="EMBL" id="KAK3049320.1"/>
    </source>
</evidence>
<accession>A0AAJ0DG98</accession>
<gene>
    <name evidence="2" type="ORF">LTR09_009498</name>
</gene>
<sequence length="218" mass="26261">MPLHASNPWRAETYWPGSLGVNYQSRPSSRRTSVYEPRDTSEYARSSRRYVERDNGYISSNYTDDDGFDKKQRGRYHFTEDDRPRLREPDKDCQRARKAQWYEMTDRMEPRNDARGRRQARAELYDNNYEIQRQYHSPRRMSTSRRASIFGEGRGQPERREESRSRRTERAESYEPSYNSILREEAREAMEATARRSSPDRTRTRSPARRSRRPSYYD</sequence>
<organism evidence="2 3">
    <name type="scientific">Extremus antarcticus</name>
    <dbReference type="NCBI Taxonomy" id="702011"/>
    <lineage>
        <taxon>Eukaryota</taxon>
        <taxon>Fungi</taxon>
        <taxon>Dikarya</taxon>
        <taxon>Ascomycota</taxon>
        <taxon>Pezizomycotina</taxon>
        <taxon>Dothideomycetes</taxon>
        <taxon>Dothideomycetidae</taxon>
        <taxon>Mycosphaerellales</taxon>
        <taxon>Extremaceae</taxon>
        <taxon>Extremus</taxon>
    </lineage>
</organism>
<evidence type="ECO:0000313" key="3">
    <source>
        <dbReference type="Proteomes" id="UP001271007"/>
    </source>
</evidence>
<feature type="compositionally biased region" description="Basic and acidic residues" evidence="1">
    <location>
        <begin position="104"/>
        <end position="124"/>
    </location>
</feature>
<comment type="caution">
    <text evidence="2">The sequence shown here is derived from an EMBL/GenBank/DDBJ whole genome shotgun (WGS) entry which is preliminary data.</text>
</comment>
<feature type="compositionally biased region" description="Basic and acidic residues" evidence="1">
    <location>
        <begin position="182"/>
        <end position="203"/>
    </location>
</feature>
<feature type="region of interest" description="Disordered" evidence="1">
    <location>
        <begin position="16"/>
        <end position="218"/>
    </location>
</feature>
<dbReference type="AlphaFoldDB" id="A0AAJ0DG98"/>
<protein>
    <submittedName>
        <fullName evidence="2">Uncharacterized protein</fullName>
    </submittedName>
</protein>
<feature type="compositionally biased region" description="Basic residues" evidence="1">
    <location>
        <begin position="204"/>
        <end position="218"/>
    </location>
</feature>
<proteinExistence type="predicted"/>
<dbReference type="Proteomes" id="UP001271007">
    <property type="component" value="Unassembled WGS sequence"/>
</dbReference>
<evidence type="ECO:0000256" key="1">
    <source>
        <dbReference type="SAM" id="MobiDB-lite"/>
    </source>
</evidence>
<feature type="compositionally biased region" description="Basic and acidic residues" evidence="1">
    <location>
        <begin position="155"/>
        <end position="173"/>
    </location>
</feature>
<keyword evidence="3" id="KW-1185">Reference proteome</keyword>